<dbReference type="CDD" id="cd04433">
    <property type="entry name" value="AFD_class_I"/>
    <property type="match status" value="1"/>
</dbReference>
<name>A0ABW1FBD6_9ACTN</name>
<dbReference type="PANTHER" id="PTHR24096">
    <property type="entry name" value="LONG-CHAIN-FATTY-ACID--COA LIGASE"/>
    <property type="match status" value="1"/>
</dbReference>
<organism evidence="4 5">
    <name type="scientific">Streptomyces ramulosus</name>
    <dbReference type="NCBI Taxonomy" id="47762"/>
    <lineage>
        <taxon>Bacteria</taxon>
        <taxon>Bacillati</taxon>
        <taxon>Actinomycetota</taxon>
        <taxon>Actinomycetes</taxon>
        <taxon>Kitasatosporales</taxon>
        <taxon>Streptomycetaceae</taxon>
        <taxon>Streptomyces</taxon>
    </lineage>
</organism>
<keyword evidence="5" id="KW-1185">Reference proteome</keyword>
<dbReference type="InterPro" id="IPR025110">
    <property type="entry name" value="AMP-bd_C"/>
</dbReference>
<dbReference type="InterPro" id="IPR045851">
    <property type="entry name" value="AMP-bd_C_sf"/>
</dbReference>
<protein>
    <submittedName>
        <fullName evidence="4">Class I adenylate-forming enzyme family protein</fullName>
    </submittedName>
</protein>
<dbReference type="Gene3D" id="3.30.300.30">
    <property type="match status" value="1"/>
</dbReference>
<feature type="compositionally biased region" description="Low complexity" evidence="1">
    <location>
        <begin position="335"/>
        <end position="352"/>
    </location>
</feature>
<dbReference type="EMBL" id="JBHSPW010000001">
    <property type="protein sequence ID" value="MFC5891305.1"/>
    <property type="molecule type" value="Genomic_DNA"/>
</dbReference>
<evidence type="ECO:0000259" key="3">
    <source>
        <dbReference type="Pfam" id="PF13193"/>
    </source>
</evidence>
<dbReference type="Proteomes" id="UP001596241">
    <property type="component" value="Unassembled WGS sequence"/>
</dbReference>
<evidence type="ECO:0000313" key="4">
    <source>
        <dbReference type="EMBL" id="MFC5891305.1"/>
    </source>
</evidence>
<dbReference type="InterPro" id="IPR042099">
    <property type="entry name" value="ANL_N_sf"/>
</dbReference>
<dbReference type="Gene3D" id="3.40.50.12780">
    <property type="entry name" value="N-terminal domain of ligase-like"/>
    <property type="match status" value="1"/>
</dbReference>
<dbReference type="PROSITE" id="PS00455">
    <property type="entry name" value="AMP_BINDING"/>
    <property type="match status" value="1"/>
</dbReference>
<sequence length="528" mass="54250">MHDEHTPPAWDVGPATAAPVDALLADAARRSPGRTAVIGAAGRWSYAALDAWADAYAAALAPLLPAGPDGARGPVLVSSAPHPAFMAAYYGAIRAGAVVVPLNPMLPPAAVARVAAESGAAVALLAPQVHSVWAGLRDQLPHPVRTFALWAGDDPAAEVLTDGTPGAARPEPAAPHDPEAIAAVMFTSGTTGPSKGVAASHRAIRTNAAQFGDAHRIGADSAVLCHIPIVSPMHMNAAVRAGACQLLCPDPAIEESLRLADAHGATHYYSLPVRLTRLATAPEFAGVTLKTVTMVAAGNQTLAPRVIAALAGRLGVPVFQGYGLTESTHLAHTDGPVGPRPGSVGPPVAGSSSRIVDLATGRPLPAGATGELQIRGPQLMSGYTNRPDLHPFDADGWFATGDVGHLDEDGYLYVLDRTADVFHHDGELIAPSLLERALEAHPDVREAAVVERPDGDRGHAPVAFLATAHDLGDDRLAALVAGVNSGLRPHERLTGAVAVAAVARSRTNGKVDRKALRAALPAARIVAV</sequence>
<dbReference type="RefSeq" id="WP_345082224.1">
    <property type="nucleotide sequence ID" value="NZ_BAAAWG010000006.1"/>
</dbReference>
<dbReference type="SUPFAM" id="SSF56801">
    <property type="entry name" value="Acetyl-CoA synthetase-like"/>
    <property type="match status" value="1"/>
</dbReference>
<dbReference type="Pfam" id="PF13193">
    <property type="entry name" value="AMP-binding_C"/>
    <property type="match status" value="1"/>
</dbReference>
<reference evidence="5" key="1">
    <citation type="journal article" date="2019" name="Int. J. Syst. Evol. Microbiol.">
        <title>The Global Catalogue of Microorganisms (GCM) 10K type strain sequencing project: providing services to taxonomists for standard genome sequencing and annotation.</title>
        <authorList>
            <consortium name="The Broad Institute Genomics Platform"/>
            <consortium name="The Broad Institute Genome Sequencing Center for Infectious Disease"/>
            <person name="Wu L."/>
            <person name="Ma J."/>
        </authorList>
    </citation>
    <scope>NUCLEOTIDE SEQUENCE [LARGE SCALE GENOMIC DNA]</scope>
    <source>
        <strain evidence="5">CGMCC 1.15809</strain>
    </source>
</reference>
<evidence type="ECO:0000256" key="1">
    <source>
        <dbReference type="SAM" id="MobiDB-lite"/>
    </source>
</evidence>
<proteinExistence type="predicted"/>
<feature type="region of interest" description="Disordered" evidence="1">
    <location>
        <begin position="333"/>
        <end position="352"/>
    </location>
</feature>
<evidence type="ECO:0000259" key="2">
    <source>
        <dbReference type="Pfam" id="PF00501"/>
    </source>
</evidence>
<feature type="domain" description="AMP-binding enzyme C-terminal" evidence="3">
    <location>
        <begin position="434"/>
        <end position="507"/>
    </location>
</feature>
<accession>A0ABW1FBD6</accession>
<comment type="caution">
    <text evidence="4">The sequence shown here is derived from an EMBL/GenBank/DDBJ whole genome shotgun (WGS) entry which is preliminary data.</text>
</comment>
<dbReference type="InterPro" id="IPR020845">
    <property type="entry name" value="AMP-binding_CS"/>
</dbReference>
<dbReference type="Pfam" id="PF00501">
    <property type="entry name" value="AMP-binding"/>
    <property type="match status" value="1"/>
</dbReference>
<evidence type="ECO:0000313" key="5">
    <source>
        <dbReference type="Proteomes" id="UP001596241"/>
    </source>
</evidence>
<gene>
    <name evidence="4" type="ORF">ACFP3M_00485</name>
</gene>
<dbReference type="InterPro" id="IPR000873">
    <property type="entry name" value="AMP-dep_synth/lig_dom"/>
</dbReference>
<feature type="domain" description="AMP-dependent synthetase/ligase" evidence="2">
    <location>
        <begin position="25"/>
        <end position="383"/>
    </location>
</feature>